<feature type="compositionally biased region" description="Basic and acidic residues" evidence="1">
    <location>
        <begin position="730"/>
        <end position="740"/>
    </location>
</feature>
<dbReference type="AlphaFoldDB" id="A0A6S7GMM7"/>
<feature type="transmembrane region" description="Helical" evidence="2">
    <location>
        <begin position="250"/>
        <end position="272"/>
    </location>
</feature>
<evidence type="ECO:0000256" key="1">
    <source>
        <dbReference type="SAM" id="MobiDB-lite"/>
    </source>
</evidence>
<evidence type="ECO:0000256" key="2">
    <source>
        <dbReference type="SAM" id="Phobius"/>
    </source>
</evidence>
<feature type="compositionally biased region" description="Basic and acidic residues" evidence="1">
    <location>
        <begin position="693"/>
        <end position="712"/>
    </location>
</feature>
<feature type="non-terminal residue" evidence="3">
    <location>
        <position position="1"/>
    </location>
</feature>
<protein>
    <submittedName>
        <fullName evidence="3">Uncharacterized protein</fullName>
    </submittedName>
</protein>
<keyword evidence="4" id="KW-1185">Reference proteome</keyword>
<reference evidence="3" key="1">
    <citation type="submission" date="2020-04" db="EMBL/GenBank/DDBJ databases">
        <authorList>
            <person name="Alioto T."/>
            <person name="Alioto T."/>
            <person name="Gomez Garrido J."/>
        </authorList>
    </citation>
    <scope>NUCLEOTIDE SEQUENCE</scope>
    <source>
        <strain evidence="3">A484AB</strain>
    </source>
</reference>
<evidence type="ECO:0000313" key="4">
    <source>
        <dbReference type="Proteomes" id="UP001152795"/>
    </source>
</evidence>
<organism evidence="3 4">
    <name type="scientific">Paramuricea clavata</name>
    <name type="common">Red gorgonian</name>
    <name type="synonym">Violescent sea-whip</name>
    <dbReference type="NCBI Taxonomy" id="317549"/>
    <lineage>
        <taxon>Eukaryota</taxon>
        <taxon>Metazoa</taxon>
        <taxon>Cnidaria</taxon>
        <taxon>Anthozoa</taxon>
        <taxon>Octocorallia</taxon>
        <taxon>Malacalcyonacea</taxon>
        <taxon>Plexauridae</taxon>
        <taxon>Paramuricea</taxon>
    </lineage>
</organism>
<dbReference type="EMBL" id="CACRXK020000953">
    <property type="protein sequence ID" value="CAB3986010.1"/>
    <property type="molecule type" value="Genomic_DNA"/>
</dbReference>
<comment type="caution">
    <text evidence="3">The sequence shown here is derived from an EMBL/GenBank/DDBJ whole genome shotgun (WGS) entry which is preliminary data.</text>
</comment>
<gene>
    <name evidence="3" type="ORF">PACLA_8A058063</name>
</gene>
<feature type="region of interest" description="Disordered" evidence="1">
    <location>
        <begin position="730"/>
        <end position="762"/>
    </location>
</feature>
<keyword evidence="2" id="KW-0472">Membrane</keyword>
<dbReference type="OrthoDB" id="5988509at2759"/>
<proteinExistence type="predicted"/>
<name>A0A6S7GMM7_PARCT</name>
<keyword evidence="2" id="KW-1133">Transmembrane helix</keyword>
<feature type="region of interest" description="Disordered" evidence="1">
    <location>
        <begin position="693"/>
        <end position="715"/>
    </location>
</feature>
<evidence type="ECO:0000313" key="3">
    <source>
        <dbReference type="EMBL" id="CAB3986010.1"/>
    </source>
</evidence>
<sequence length="778" mass="87799">EMAQPQAPASPIRGLSVREDASGCPALHQKVGKNKYICLANFFFRIEAFVKFPLKVHSRYNGYILFVQRVDGVSMECYVTIDEIETVKKFKAAINRTFAERGGVIWQGITDRQLSIYIMDKLKEFVGSAESKKYHGSLIIGRQPNYRKVDANGEFVDDPENNPGISMEDNKIKPNDFDTAVYIFNDRVQMDHTGLIEEPKHKYMVPLLKSMPAAMSDKFINNYLAENPVQIEVPLLPFNWKMIIGQAKSFFSVNFLPFLMFTCGGIAAFHFAQIVNRIGCCPVATAIGEISSGKSTALDVISKMLGLHVVSQSSGEYVCSSLTKSTVPLSWDDPSHASLVNKPLMSVFNGHGQQTMGRGNEKPVTSFLLTINFKMDDDMRSFERTTPIWFAKLVNGENDGKEKFLKARKVILEMASTNCILDIINLGRRITTTNLAEHQSFFQDKLAGLSPRLPQIYSVYRLIAFEIAKLVDDDTILSTTNVDTYLEAIFLPFVMSMYTGSTKAHTSFNDFVKLLVQAIAKLGLKKDKLTGWFKPLLKGKKERIDYLAFVLPTAIDVIKRAGFDKPGWKNIRELARSMEHADVNHKCRFGGMAKTGKESCLKIPRRVLPKECIDEIDKDNMTEMEERFDARTHKLEETHYQELQELRKSHNEEVAALRNDNAGLKKKIVEQENSEKEMKRQIEFLSGMLRQAEARREEDARASQRMSDEHHGSSVTMSVAKIVVSESDMEKNEGCEERSLNDSGLGQELMTSTSGTAETAGKKLSCYESHMKAYQQKL</sequence>
<dbReference type="Proteomes" id="UP001152795">
    <property type="component" value="Unassembled WGS sequence"/>
</dbReference>
<keyword evidence="2" id="KW-0812">Transmembrane</keyword>
<feature type="compositionally biased region" description="Polar residues" evidence="1">
    <location>
        <begin position="741"/>
        <end position="757"/>
    </location>
</feature>
<accession>A0A6S7GMM7</accession>